<accession>A0A6P6NDH8</accession>
<organism evidence="4 5">
    <name type="scientific">Carassius auratus</name>
    <name type="common">Goldfish</name>
    <dbReference type="NCBI Taxonomy" id="7957"/>
    <lineage>
        <taxon>Eukaryota</taxon>
        <taxon>Metazoa</taxon>
        <taxon>Chordata</taxon>
        <taxon>Craniata</taxon>
        <taxon>Vertebrata</taxon>
        <taxon>Euteleostomi</taxon>
        <taxon>Actinopterygii</taxon>
        <taxon>Neopterygii</taxon>
        <taxon>Teleostei</taxon>
        <taxon>Ostariophysi</taxon>
        <taxon>Cypriniformes</taxon>
        <taxon>Cyprinidae</taxon>
        <taxon>Cyprininae</taxon>
        <taxon>Carassius</taxon>
    </lineage>
</organism>
<reference evidence="5" key="1">
    <citation type="submission" date="2025-08" db="UniProtKB">
        <authorList>
            <consortium name="RefSeq"/>
        </authorList>
    </citation>
    <scope>IDENTIFICATION</scope>
    <source>
        <strain evidence="5">Wakin</strain>
        <tissue evidence="5">Muscle</tissue>
    </source>
</reference>
<feature type="domain" description="UPAR/Ly6" evidence="3">
    <location>
        <begin position="44"/>
        <end position="116"/>
    </location>
</feature>
<dbReference type="RefSeq" id="XP_026107330.1">
    <property type="nucleotide sequence ID" value="XM_026251545.1"/>
</dbReference>
<evidence type="ECO:0000313" key="5">
    <source>
        <dbReference type="RefSeq" id="XP_026107330.1"/>
    </source>
</evidence>
<dbReference type="OrthoDB" id="8846122at2759"/>
<sequence>MQETDTGSYEPTSSQLWLCSKSSRMMKVLLLTLVLVLILTNGSALKCYNCVPGSPGGSCATTQETCGYKKDTCVSARFTIAPYSSFRRCISMADCMILQSSPTIKVKCCQTDLCNTPV</sequence>
<evidence type="ECO:0000256" key="1">
    <source>
        <dbReference type="ARBA" id="ARBA00022729"/>
    </source>
</evidence>
<keyword evidence="1" id="KW-0732">Signal</keyword>
<dbReference type="GeneID" id="113079299"/>
<dbReference type="PANTHER" id="PTHR10036">
    <property type="entry name" value="CD59 GLYCOPROTEIN"/>
    <property type="match status" value="1"/>
</dbReference>
<keyword evidence="4" id="KW-1185">Reference proteome</keyword>
<dbReference type="Proteomes" id="UP000515129">
    <property type="component" value="Unplaced"/>
</dbReference>
<dbReference type="Gene3D" id="2.10.60.10">
    <property type="entry name" value="CD59"/>
    <property type="match status" value="1"/>
</dbReference>
<dbReference type="Pfam" id="PF00021">
    <property type="entry name" value="UPAR_LY6"/>
    <property type="match status" value="1"/>
</dbReference>
<protein>
    <submittedName>
        <fullName evidence="5">Three finger toxin MALT0052C-like isoform X1</fullName>
    </submittedName>
</protein>
<dbReference type="SUPFAM" id="SSF57302">
    <property type="entry name" value="Snake toxin-like"/>
    <property type="match status" value="1"/>
</dbReference>
<gene>
    <name evidence="5" type="primary">LOC113079299</name>
</gene>
<keyword evidence="2" id="KW-1015">Disulfide bond</keyword>
<dbReference type="CDD" id="cd23611">
    <property type="entry name" value="TFP_LU_ECD_THFP5"/>
    <property type="match status" value="1"/>
</dbReference>
<dbReference type="InterPro" id="IPR016054">
    <property type="entry name" value="LY6_UPA_recep-like"/>
</dbReference>
<dbReference type="InterPro" id="IPR045860">
    <property type="entry name" value="Snake_toxin-like_sf"/>
</dbReference>
<dbReference type="AlphaFoldDB" id="A0A6P6NDH8"/>
<evidence type="ECO:0000259" key="3">
    <source>
        <dbReference type="Pfam" id="PF00021"/>
    </source>
</evidence>
<dbReference type="PANTHER" id="PTHR10036:SF25">
    <property type="entry name" value="HEP21 PROTEIN"/>
    <property type="match status" value="1"/>
</dbReference>
<evidence type="ECO:0000256" key="2">
    <source>
        <dbReference type="ARBA" id="ARBA00023157"/>
    </source>
</evidence>
<dbReference type="GO" id="GO:0098552">
    <property type="term" value="C:side of membrane"/>
    <property type="evidence" value="ECO:0007669"/>
    <property type="project" value="UniProtKB-KW"/>
</dbReference>
<dbReference type="KEGG" id="caua:113079299"/>
<proteinExistence type="predicted"/>
<evidence type="ECO:0000313" key="4">
    <source>
        <dbReference type="Proteomes" id="UP000515129"/>
    </source>
</evidence>
<name>A0A6P6NDH8_CARAU</name>